<evidence type="ECO:0000256" key="1">
    <source>
        <dbReference type="SAM" id="MobiDB-lite"/>
    </source>
</evidence>
<dbReference type="Pfam" id="PF03050">
    <property type="entry name" value="DDE_Tnp_IS66"/>
    <property type="match status" value="1"/>
</dbReference>
<accession>T1DE79</accession>
<reference evidence="3" key="1">
    <citation type="submission" date="2013-08" db="EMBL/GenBank/DDBJ databases">
        <authorList>
            <person name="Mendez C."/>
            <person name="Richter M."/>
            <person name="Ferrer M."/>
            <person name="Sanchez J."/>
        </authorList>
    </citation>
    <scope>NUCLEOTIDE SEQUENCE</scope>
</reference>
<dbReference type="InterPro" id="IPR052344">
    <property type="entry name" value="Transposase-related"/>
</dbReference>
<name>T1DE79_9ZZZZ</name>
<sequence length="470" mass="51963">KSERATDVDEEDSATTSPATYRVASPEKAPGKRKRGQQQGAKGHGRHLHPHLPTEILEREIPAGEGCCPQCGLPYGDMGSAEEAEEIDWQVHLVRRVHRRHRYVRRCSCTDVPAIITAPPPPRLIPKGMFSVGFVALLLVEKFILGRPLHRIILLLKMQGLTVSPGTLVGVLGRVLVLLRPLYAEIVAYNREETYVHADETGWPVYDEAGRQWLWVFVGQSTVVFIAADTRSGKVAQDHLAPNGDADEGAGRTVSSDFFPGYNGLEKLGFTLAGCWVHARRPILRVAQAVSTLGDWGAAWQGRIAELYRLHRAWLAEEQGTRAYETAHVQLSAHVEATRRTLLAELPDPNLPPQARKALSLMAKGWPRLTRFLEDPKVPLDNNAAERCLRTPVVGRKNFYGSGTAWSAELAAVTFTIAETAKKNGVEPLHFLQDYLEACAELGGKPPQGEALARFRCWLKPVVRQGEDTS</sequence>
<protein>
    <submittedName>
        <fullName evidence="3">IS66 family element, transposase</fullName>
    </submittedName>
</protein>
<evidence type="ECO:0000259" key="2">
    <source>
        <dbReference type="Pfam" id="PF03050"/>
    </source>
</evidence>
<organism evidence="3">
    <name type="scientific">mine drainage metagenome</name>
    <dbReference type="NCBI Taxonomy" id="410659"/>
    <lineage>
        <taxon>unclassified sequences</taxon>
        <taxon>metagenomes</taxon>
        <taxon>ecological metagenomes</taxon>
    </lineage>
</organism>
<evidence type="ECO:0000313" key="3">
    <source>
        <dbReference type="EMBL" id="EQD80325.1"/>
    </source>
</evidence>
<dbReference type="PANTHER" id="PTHR33678">
    <property type="entry name" value="BLL1576 PROTEIN"/>
    <property type="match status" value="1"/>
</dbReference>
<dbReference type="EMBL" id="AUZX01000765">
    <property type="protein sequence ID" value="EQD80325.1"/>
    <property type="molecule type" value="Genomic_DNA"/>
</dbReference>
<dbReference type="InterPro" id="IPR004291">
    <property type="entry name" value="Transposase_IS66_central"/>
</dbReference>
<feature type="domain" description="Transposase IS66 central" evidence="2">
    <location>
        <begin position="127"/>
        <end position="409"/>
    </location>
</feature>
<reference evidence="3" key="2">
    <citation type="journal article" date="2014" name="ISME J.">
        <title>Microbial stratification in low pH oxic and suboxic macroscopic growths along an acid mine drainage.</title>
        <authorList>
            <person name="Mendez-Garcia C."/>
            <person name="Mesa V."/>
            <person name="Sprenger R.R."/>
            <person name="Richter M."/>
            <person name="Diez M.S."/>
            <person name="Solano J."/>
            <person name="Bargiela R."/>
            <person name="Golyshina O.V."/>
            <person name="Manteca A."/>
            <person name="Ramos J.L."/>
            <person name="Gallego J.R."/>
            <person name="Llorente I."/>
            <person name="Martins Dos Santos V.A."/>
            <person name="Jensen O.N."/>
            <person name="Pelaez A.I."/>
            <person name="Sanchez J."/>
            <person name="Ferrer M."/>
        </authorList>
    </citation>
    <scope>NUCLEOTIDE SEQUENCE</scope>
</reference>
<gene>
    <name evidence="3" type="ORF">B1A_01008</name>
</gene>
<comment type="caution">
    <text evidence="3">The sequence shown here is derived from an EMBL/GenBank/DDBJ whole genome shotgun (WGS) entry which is preliminary data.</text>
</comment>
<dbReference type="AlphaFoldDB" id="T1DE79"/>
<feature type="region of interest" description="Disordered" evidence="1">
    <location>
        <begin position="1"/>
        <end position="52"/>
    </location>
</feature>
<feature type="non-terminal residue" evidence="3">
    <location>
        <position position="1"/>
    </location>
</feature>
<proteinExistence type="predicted"/>
<dbReference type="NCBIfam" id="NF033517">
    <property type="entry name" value="transpos_IS66"/>
    <property type="match status" value="1"/>
</dbReference>
<dbReference type="PANTHER" id="PTHR33678:SF2">
    <property type="match status" value="1"/>
</dbReference>